<dbReference type="SUPFAM" id="SSF52540">
    <property type="entry name" value="P-loop containing nucleoside triphosphate hydrolases"/>
    <property type="match status" value="1"/>
</dbReference>
<reference evidence="2 3" key="1">
    <citation type="submission" date="2020-06" db="EMBL/GenBank/DDBJ databases">
        <title>Sphingomonas hominis sp. nov., a member of the Sphingomonas, isolated from the hair of a 22-year-old girl.</title>
        <authorList>
            <person name="Zhang D.-F."/>
            <person name="Cui X.-W."/>
        </authorList>
    </citation>
    <scope>NUCLEOTIDE SEQUENCE [LARGE SCALE GENOMIC DNA]</scope>
    <source>
        <strain evidence="2 3">HHU CXW</strain>
    </source>
</reference>
<accession>A0ABX2JKP1</accession>
<dbReference type="Proteomes" id="UP000621447">
    <property type="component" value="Unassembled WGS sequence"/>
</dbReference>
<dbReference type="PANTHER" id="PTHR11669:SF8">
    <property type="entry name" value="DNA POLYMERASE III SUBUNIT DELTA"/>
    <property type="match status" value="1"/>
</dbReference>
<evidence type="ECO:0000313" key="3">
    <source>
        <dbReference type="Proteomes" id="UP000621447"/>
    </source>
</evidence>
<name>A0ABX2JKP1_9SPHN</name>
<organism evidence="2 3">
    <name type="scientific">Sphingomonas hominis</name>
    <dbReference type="NCBI Taxonomy" id="2741495"/>
    <lineage>
        <taxon>Bacteria</taxon>
        <taxon>Pseudomonadati</taxon>
        <taxon>Pseudomonadota</taxon>
        <taxon>Alphaproteobacteria</taxon>
        <taxon>Sphingomonadales</taxon>
        <taxon>Sphingomonadaceae</taxon>
        <taxon>Sphingomonas</taxon>
    </lineage>
</organism>
<keyword evidence="3" id="KW-1185">Reference proteome</keyword>
<proteinExistence type="predicted"/>
<dbReference type="SMART" id="SM00382">
    <property type="entry name" value="AAA"/>
    <property type="match status" value="1"/>
</dbReference>
<gene>
    <name evidence="2" type="ORF">HRV97_04695</name>
</gene>
<protein>
    <submittedName>
        <fullName evidence="2">AAA family ATPase</fullName>
    </submittedName>
</protein>
<dbReference type="Gene3D" id="3.40.50.300">
    <property type="entry name" value="P-loop containing nucleotide triphosphate hydrolases"/>
    <property type="match status" value="1"/>
</dbReference>
<dbReference type="InterPro" id="IPR050238">
    <property type="entry name" value="DNA_Rep/Repair_Clamp_Loader"/>
</dbReference>
<dbReference type="InterPro" id="IPR003593">
    <property type="entry name" value="AAA+_ATPase"/>
</dbReference>
<dbReference type="Pfam" id="PF13177">
    <property type="entry name" value="DNA_pol3_delta2"/>
    <property type="match status" value="1"/>
</dbReference>
<dbReference type="PANTHER" id="PTHR11669">
    <property type="entry name" value="REPLICATION FACTOR C / DNA POLYMERASE III GAMMA-TAU SUBUNIT"/>
    <property type="match status" value="1"/>
</dbReference>
<evidence type="ECO:0000313" key="2">
    <source>
        <dbReference type="EMBL" id="NTS64453.1"/>
    </source>
</evidence>
<dbReference type="EMBL" id="JABULH010000001">
    <property type="protein sequence ID" value="NTS64453.1"/>
    <property type="molecule type" value="Genomic_DNA"/>
</dbReference>
<dbReference type="InterPro" id="IPR027417">
    <property type="entry name" value="P-loop_NTPase"/>
</dbReference>
<sequence>MAAVSAASTIHGHDAAADALLAAMAGGSLHHAWLIVGPQGIGKASFARAAAARLLAEAAEPGVLPRRLALPEHNRTAALLASGAHPDYRELRRLPKKDGRDGELARSITIDQVRGLAPFLGTMASMADRRVIVIDSADELERPGASNALLKSLEEPPAGVTFLLVSHAPGRLLPTIRSRCRLLRLEPLGDAAMRAALGDALPEASADEIASLVRAGMGSPGRALRYAELGLSEIDDALHAIARDGDPTTARRSKLAKALGLKAAQPRYEAFLERVPGVIAEAAQHRHGHELRIALEAYAQARDVAGAARGLSLDAGGTVLELAGLVARLAGEPVVRHGADLRQTPR</sequence>
<evidence type="ECO:0000259" key="1">
    <source>
        <dbReference type="SMART" id="SM00382"/>
    </source>
</evidence>
<feature type="domain" description="AAA+ ATPase" evidence="1">
    <location>
        <begin position="29"/>
        <end position="188"/>
    </location>
</feature>
<comment type="caution">
    <text evidence="2">The sequence shown here is derived from an EMBL/GenBank/DDBJ whole genome shotgun (WGS) entry which is preliminary data.</text>
</comment>